<evidence type="ECO:0000256" key="1">
    <source>
        <dbReference type="ARBA" id="ARBA00004442"/>
    </source>
</evidence>
<keyword evidence="8" id="KW-1185">Reference proteome</keyword>
<dbReference type="InterPro" id="IPR037066">
    <property type="entry name" value="Plug_dom_sf"/>
</dbReference>
<feature type="signal peptide" evidence="5">
    <location>
        <begin position="1"/>
        <end position="28"/>
    </location>
</feature>
<dbReference type="Gene3D" id="2.60.40.1120">
    <property type="entry name" value="Carboxypeptidase-like, regulatory domain"/>
    <property type="match status" value="1"/>
</dbReference>
<name>A0A1M5AFL4_9SPHI</name>
<dbReference type="SUPFAM" id="SSF56935">
    <property type="entry name" value="Porins"/>
    <property type="match status" value="1"/>
</dbReference>
<dbReference type="InterPro" id="IPR008969">
    <property type="entry name" value="CarboxyPept-like_regulatory"/>
</dbReference>
<dbReference type="GO" id="GO:0009279">
    <property type="term" value="C:cell outer membrane"/>
    <property type="evidence" value="ECO:0007669"/>
    <property type="project" value="UniProtKB-SubCell"/>
</dbReference>
<evidence type="ECO:0000259" key="6">
    <source>
        <dbReference type="Pfam" id="PF14905"/>
    </source>
</evidence>
<dbReference type="STRING" id="288992.SAMN04488522_102720"/>
<keyword evidence="5" id="KW-0732">Signal</keyword>
<dbReference type="Gene3D" id="2.170.130.10">
    <property type="entry name" value="TonB-dependent receptor, plug domain"/>
    <property type="match status" value="1"/>
</dbReference>
<protein>
    <submittedName>
        <fullName evidence="7">Outer membrane receptor proteins, mostly Fe transport</fullName>
    </submittedName>
</protein>
<feature type="domain" description="Outer membrane protein beta-barrel" evidence="6">
    <location>
        <begin position="389"/>
        <end position="792"/>
    </location>
</feature>
<dbReference type="InterPro" id="IPR041700">
    <property type="entry name" value="OMP_b-brl_3"/>
</dbReference>
<dbReference type="Pfam" id="PF14905">
    <property type="entry name" value="OMP_b-brl_3"/>
    <property type="match status" value="1"/>
</dbReference>
<dbReference type="PANTHER" id="PTHR40980">
    <property type="entry name" value="PLUG DOMAIN-CONTAINING PROTEIN"/>
    <property type="match status" value="1"/>
</dbReference>
<dbReference type="InterPro" id="IPR036942">
    <property type="entry name" value="Beta-barrel_TonB_sf"/>
</dbReference>
<keyword evidence="7" id="KW-0675">Receptor</keyword>
<gene>
    <name evidence="7" type="ORF">SAMN04488522_102720</name>
</gene>
<dbReference type="AlphaFoldDB" id="A0A1M5AFL4"/>
<dbReference type="PANTHER" id="PTHR40980:SF4">
    <property type="entry name" value="TONB-DEPENDENT RECEPTOR-LIKE BETA-BARREL DOMAIN-CONTAINING PROTEIN"/>
    <property type="match status" value="1"/>
</dbReference>
<dbReference type="SUPFAM" id="SSF49464">
    <property type="entry name" value="Carboxypeptidase regulatory domain-like"/>
    <property type="match status" value="1"/>
</dbReference>
<feature type="chain" id="PRO_5012544742" evidence="5">
    <location>
        <begin position="29"/>
        <end position="820"/>
    </location>
</feature>
<organism evidence="7 8">
    <name type="scientific">Pedobacter caeni</name>
    <dbReference type="NCBI Taxonomy" id="288992"/>
    <lineage>
        <taxon>Bacteria</taxon>
        <taxon>Pseudomonadati</taxon>
        <taxon>Bacteroidota</taxon>
        <taxon>Sphingobacteriia</taxon>
        <taxon>Sphingobacteriales</taxon>
        <taxon>Sphingobacteriaceae</taxon>
        <taxon>Pedobacter</taxon>
    </lineage>
</organism>
<dbReference type="EMBL" id="FQUQ01000002">
    <property type="protein sequence ID" value="SHF28947.1"/>
    <property type="molecule type" value="Genomic_DNA"/>
</dbReference>
<sequence>MKTQIYNSFFLILGIAFLLLSETKAQTAATNGEISGKVLDETQKAFPYASISLLNAKDSTAVKGTLTGDNGTYEFKGLNAGKYLVAIYVVGYKKTFKGPYSIGAEKQSHQVGQVQLAADAQQLKGVEIVKQKPLIERQIDKTVLNIENSVLASGNTALEILQKAPGVTVDKDGKISLRGKQGVNVMLDGKPTYLSADQLANLLRSTEGTAIQSIELITNPSAKYDAAGNSGIINIKLKKNRNYGTNGSVFAGAGYGADYKVNGGLDLNHRAKKFNVFGNGSYSLNNRFQETDIARVNGTSTDQTYFDQTSHSDVKRINRNYKAGMDYFINDHHTLGFFLNGYHTNGDEAANVLTLIGDQPGKTDSSVVAPNTNTRKYTGITYNLNYKGTLDTLGQEISADMDYSRYSGVQNSVFNNMYKNATGQPLKPAYIFRNASPSIVKIWGAKVDYTLPVNKEMKLDLGLKTSFVQTDNNFLFENFVNNEWANDKGKSNQFLYDENINAAYANINRKFKSTTVQLGLRLEQTNSKGNSVTEQKVVKRDYLNLFPSVFINQELSKDHDIGFSYSRRIDRPDYGSLNPFIYYVDLYSFRQGNPFLKPQYTNSFEFSYSFKKNLNVTFGYSHTNDVMSEVLLTDTAKKTIFISVQNLAKQDSYNMNMSYPIQITKWWSSNNNLTVYYNKFRTPNLLGLPYESGRTSFNLNTSQTITLNTSTKFEWSGYYQSKQVYGTLLIAPQYGIDMGASKSFMDNKLSIKFSANDIFKLQKSQITSAIPSQNYVVNERWESQVFRLTCTYRFGSKDIKGARQRSSSSEAEGKRVKSGR</sequence>
<comment type="subcellular location">
    <subcellularLocation>
        <location evidence="1">Cell outer membrane</location>
    </subcellularLocation>
</comment>
<evidence type="ECO:0000313" key="7">
    <source>
        <dbReference type="EMBL" id="SHF28947.1"/>
    </source>
</evidence>
<dbReference type="Pfam" id="PF13620">
    <property type="entry name" value="CarboxypepD_reg"/>
    <property type="match status" value="1"/>
</dbReference>
<keyword evidence="3" id="KW-0998">Cell outer membrane</keyword>
<keyword evidence="2" id="KW-0472">Membrane</keyword>
<dbReference type="Proteomes" id="UP000184287">
    <property type="component" value="Unassembled WGS sequence"/>
</dbReference>
<reference evidence="8" key="1">
    <citation type="submission" date="2016-11" db="EMBL/GenBank/DDBJ databases">
        <authorList>
            <person name="Varghese N."/>
            <person name="Submissions S."/>
        </authorList>
    </citation>
    <scope>NUCLEOTIDE SEQUENCE [LARGE SCALE GENOMIC DNA]</scope>
    <source>
        <strain evidence="8">DSM 16990</strain>
    </source>
</reference>
<evidence type="ECO:0000256" key="2">
    <source>
        <dbReference type="ARBA" id="ARBA00023136"/>
    </source>
</evidence>
<accession>A0A1M5AFL4</accession>
<evidence type="ECO:0000256" key="4">
    <source>
        <dbReference type="SAM" id="MobiDB-lite"/>
    </source>
</evidence>
<dbReference type="RefSeq" id="WP_073230788.1">
    <property type="nucleotide sequence ID" value="NZ_FQUQ01000002.1"/>
</dbReference>
<feature type="region of interest" description="Disordered" evidence="4">
    <location>
        <begin position="800"/>
        <end position="820"/>
    </location>
</feature>
<evidence type="ECO:0000256" key="3">
    <source>
        <dbReference type="ARBA" id="ARBA00023237"/>
    </source>
</evidence>
<dbReference type="OrthoDB" id="606851at2"/>
<feature type="compositionally biased region" description="Basic and acidic residues" evidence="4">
    <location>
        <begin position="811"/>
        <end position="820"/>
    </location>
</feature>
<dbReference type="Gene3D" id="2.40.170.20">
    <property type="entry name" value="TonB-dependent receptor, beta-barrel domain"/>
    <property type="match status" value="1"/>
</dbReference>
<evidence type="ECO:0000313" key="8">
    <source>
        <dbReference type="Proteomes" id="UP000184287"/>
    </source>
</evidence>
<evidence type="ECO:0000256" key="5">
    <source>
        <dbReference type="SAM" id="SignalP"/>
    </source>
</evidence>
<proteinExistence type="predicted"/>